<evidence type="ECO:0000313" key="2">
    <source>
        <dbReference type="EMBL" id="TXC71296.1"/>
    </source>
</evidence>
<comment type="caution">
    <text evidence="2">The sequence shown here is derived from an EMBL/GenBank/DDBJ whole genome shotgun (WGS) entry which is preliminary data.</text>
</comment>
<sequence>MSTARNKEVVQAYMDLFGRADIDGLLAMMTEDATWTIVGKPHLFAGVGEKSRGEIENIWRKLYAGIDGGLDMAVTGMIAEGDQVAVEVVSHAQLTNGTVYENAYHFLVTVRDGRIAAVKEYTDLMHAAEIFG</sequence>
<organism evidence="2 3">
    <name type="scientific">Sphingomonas ginsenosidivorax</name>
    <dbReference type="NCBI Taxonomy" id="862135"/>
    <lineage>
        <taxon>Bacteria</taxon>
        <taxon>Pseudomonadati</taxon>
        <taxon>Pseudomonadota</taxon>
        <taxon>Alphaproteobacteria</taxon>
        <taxon>Sphingomonadales</taxon>
        <taxon>Sphingomonadaceae</taxon>
        <taxon>Sphingomonas</taxon>
    </lineage>
</organism>
<dbReference type="Proteomes" id="UP000321250">
    <property type="component" value="Unassembled WGS sequence"/>
</dbReference>
<evidence type="ECO:0000313" key="3">
    <source>
        <dbReference type="Proteomes" id="UP000321250"/>
    </source>
</evidence>
<protein>
    <submittedName>
        <fullName evidence="2">Nuclear transport factor 2 family protein</fullName>
    </submittedName>
</protein>
<dbReference type="OrthoDB" id="7061942at2"/>
<proteinExistence type="predicted"/>
<keyword evidence="3" id="KW-1185">Reference proteome</keyword>
<reference evidence="2 3" key="1">
    <citation type="journal article" date="2013" name="Antonie Van Leeuwenhoek">
        <title>Sphingomonas ginsenosidivorax sp. nov., with the ability to transform ginsenosides.</title>
        <authorList>
            <person name="Jin X.F."/>
            <person name="Kim J.K."/>
            <person name="Liu Q.M."/>
            <person name="Kang M.S."/>
            <person name="He D."/>
            <person name="Jin F.X."/>
            <person name="Kim S.C."/>
            <person name="Im W.T."/>
        </authorList>
    </citation>
    <scope>NUCLEOTIDE SEQUENCE [LARGE SCALE GENOMIC DNA]</scope>
    <source>
        <strain evidence="2 3">KHI67</strain>
    </source>
</reference>
<dbReference type="RefSeq" id="WP_147082443.1">
    <property type="nucleotide sequence ID" value="NZ_VOQR01000001.1"/>
</dbReference>
<dbReference type="PANTHER" id="PTHR41252:SF1">
    <property type="entry name" value="BLR2505 PROTEIN"/>
    <property type="match status" value="1"/>
</dbReference>
<feature type="domain" description="SnoaL-like" evidence="1">
    <location>
        <begin position="10"/>
        <end position="117"/>
    </location>
</feature>
<dbReference type="EMBL" id="VOQR01000001">
    <property type="protein sequence ID" value="TXC71296.1"/>
    <property type="molecule type" value="Genomic_DNA"/>
</dbReference>
<dbReference type="SUPFAM" id="SSF54427">
    <property type="entry name" value="NTF2-like"/>
    <property type="match status" value="1"/>
</dbReference>
<dbReference type="PANTHER" id="PTHR41252">
    <property type="entry name" value="BLR2505 PROTEIN"/>
    <property type="match status" value="1"/>
</dbReference>
<dbReference type="InterPro" id="IPR037401">
    <property type="entry name" value="SnoaL-like"/>
</dbReference>
<accession>A0A5C6UGK1</accession>
<dbReference type="InterPro" id="IPR032710">
    <property type="entry name" value="NTF2-like_dom_sf"/>
</dbReference>
<dbReference type="Pfam" id="PF12680">
    <property type="entry name" value="SnoaL_2"/>
    <property type="match status" value="1"/>
</dbReference>
<evidence type="ECO:0000259" key="1">
    <source>
        <dbReference type="Pfam" id="PF12680"/>
    </source>
</evidence>
<dbReference type="AlphaFoldDB" id="A0A5C6UGK1"/>
<dbReference type="Gene3D" id="3.10.450.50">
    <property type="match status" value="1"/>
</dbReference>
<gene>
    <name evidence="2" type="ORF">FSB78_10345</name>
</gene>
<name>A0A5C6UGK1_9SPHN</name>